<evidence type="ECO:0000313" key="1">
    <source>
        <dbReference type="EMBL" id="MCI78365.1"/>
    </source>
</evidence>
<organism evidence="1 2">
    <name type="scientific">Trifolium medium</name>
    <dbReference type="NCBI Taxonomy" id="97028"/>
    <lineage>
        <taxon>Eukaryota</taxon>
        <taxon>Viridiplantae</taxon>
        <taxon>Streptophyta</taxon>
        <taxon>Embryophyta</taxon>
        <taxon>Tracheophyta</taxon>
        <taxon>Spermatophyta</taxon>
        <taxon>Magnoliopsida</taxon>
        <taxon>eudicotyledons</taxon>
        <taxon>Gunneridae</taxon>
        <taxon>Pentapetalae</taxon>
        <taxon>rosids</taxon>
        <taxon>fabids</taxon>
        <taxon>Fabales</taxon>
        <taxon>Fabaceae</taxon>
        <taxon>Papilionoideae</taxon>
        <taxon>50 kb inversion clade</taxon>
        <taxon>NPAAA clade</taxon>
        <taxon>Hologalegina</taxon>
        <taxon>IRL clade</taxon>
        <taxon>Trifolieae</taxon>
        <taxon>Trifolium</taxon>
    </lineage>
</organism>
<reference evidence="1 2" key="1">
    <citation type="journal article" date="2018" name="Front. Plant Sci.">
        <title>Red Clover (Trifolium pratense) and Zigzag Clover (T. medium) - A Picture of Genomic Similarities and Differences.</title>
        <authorList>
            <person name="Dluhosova J."/>
            <person name="Istvanek J."/>
            <person name="Nedelnik J."/>
            <person name="Repkova J."/>
        </authorList>
    </citation>
    <scope>NUCLEOTIDE SEQUENCE [LARGE SCALE GENOMIC DNA]</scope>
    <source>
        <strain evidence="2">cv. 10/8</strain>
        <tissue evidence="1">Leaf</tissue>
    </source>
</reference>
<gene>
    <name evidence="1" type="ORF">A2U01_0099635</name>
</gene>
<accession>A0A392UUF4</accession>
<evidence type="ECO:0000313" key="2">
    <source>
        <dbReference type="Proteomes" id="UP000265520"/>
    </source>
</evidence>
<protein>
    <submittedName>
        <fullName evidence="1">Uncharacterized protein</fullName>
    </submittedName>
</protein>
<feature type="non-terminal residue" evidence="1">
    <location>
        <position position="35"/>
    </location>
</feature>
<dbReference type="EMBL" id="LXQA010949417">
    <property type="protein sequence ID" value="MCI78365.1"/>
    <property type="molecule type" value="Genomic_DNA"/>
</dbReference>
<dbReference type="Proteomes" id="UP000265520">
    <property type="component" value="Unassembled WGS sequence"/>
</dbReference>
<dbReference type="AlphaFoldDB" id="A0A392UUF4"/>
<sequence>MLPTPGPSYLAYLSDLKSHKWGNETVTSSQWVSTT</sequence>
<comment type="caution">
    <text evidence="1">The sequence shown here is derived from an EMBL/GenBank/DDBJ whole genome shotgun (WGS) entry which is preliminary data.</text>
</comment>
<keyword evidence="2" id="KW-1185">Reference proteome</keyword>
<name>A0A392UUF4_9FABA</name>
<proteinExistence type="predicted"/>